<keyword evidence="3 7" id="KW-0808">Transferase</keyword>
<sequence length="392" mass="41551">MQAAYIIAGYRTAVGKSKRGGFRFYRPDDLAVDVIKGLLASLPQLDPKQVDDVIVGTAVPEAEQGLQVGRIIANKAVGQHAAGVTINRYCASGFDAIAIASARIQAGQADCIIAGGTESMSLVPTAGWRTMPNYQFQQDNGDYYLSMGLTAEQVAGDFKVSREDQDAFAYRSHQRALNAIKEGYFKSGIMPITVKEIYVDEKGKRKERAFVVDTDEGPRADTSVEALAKLPAVFAAGGSVTAGNSSQTSDGAAFAIVMSERLMNQLGLKPWGRVVGCASAGVDPRIMGVGPIAAVPKVLKQTGMNLSDIDLIELNEAFASQSLAVIRELGIDMEKVNINGGAISLGHPLGCTGAKLTIQNLHDLERLNKRYGMITACVGGGQGIAGIIELIR</sequence>
<dbReference type="EMBL" id="QKTW01000003">
    <property type="protein sequence ID" value="PZF74417.1"/>
    <property type="molecule type" value="Genomic_DNA"/>
</dbReference>
<dbReference type="InterPro" id="IPR020610">
    <property type="entry name" value="Thiolase_AS"/>
</dbReference>
<evidence type="ECO:0000313" key="11">
    <source>
        <dbReference type="Proteomes" id="UP000248745"/>
    </source>
</evidence>
<dbReference type="SUPFAM" id="SSF53901">
    <property type="entry name" value="Thiolase-like"/>
    <property type="match status" value="2"/>
</dbReference>
<evidence type="ECO:0000256" key="2">
    <source>
        <dbReference type="ARBA" id="ARBA00010982"/>
    </source>
</evidence>
<dbReference type="Proteomes" id="UP000248745">
    <property type="component" value="Unassembled WGS sequence"/>
</dbReference>
<dbReference type="InterPro" id="IPR020613">
    <property type="entry name" value="Thiolase_CS"/>
</dbReference>
<dbReference type="PANTHER" id="PTHR43853:SF21">
    <property type="entry name" value="STEROID 3-KETOACYL-COA THIOLASE"/>
    <property type="match status" value="1"/>
</dbReference>
<dbReference type="FunFam" id="3.40.47.10:FF:000010">
    <property type="entry name" value="Acetyl-CoA acetyltransferase (Thiolase)"/>
    <property type="match status" value="1"/>
</dbReference>
<dbReference type="PROSITE" id="PS00737">
    <property type="entry name" value="THIOLASE_2"/>
    <property type="match status" value="1"/>
</dbReference>
<dbReference type="CDD" id="cd00751">
    <property type="entry name" value="thiolase"/>
    <property type="match status" value="1"/>
</dbReference>
<reference evidence="10 11" key="1">
    <citation type="submission" date="2018-06" db="EMBL/GenBank/DDBJ databases">
        <title>Mucibacter soli gen. nov., sp. nov., a new member of the family Chitinophagaceae producing mucin.</title>
        <authorList>
            <person name="Kim M.-K."/>
            <person name="Park S."/>
            <person name="Kim T.-S."/>
            <person name="Joung Y."/>
            <person name="Han J.-H."/>
            <person name="Kim S.B."/>
        </authorList>
    </citation>
    <scope>NUCLEOTIDE SEQUENCE [LARGE SCALE GENOMIC DNA]</scope>
    <source>
        <strain evidence="10 11">R1-15</strain>
    </source>
</reference>
<dbReference type="GO" id="GO:0005737">
    <property type="term" value="C:cytoplasm"/>
    <property type="evidence" value="ECO:0007669"/>
    <property type="project" value="UniProtKB-ARBA"/>
</dbReference>
<evidence type="ECO:0000256" key="6">
    <source>
        <dbReference type="PIRSR" id="PIRSR000429-1"/>
    </source>
</evidence>
<dbReference type="InterPro" id="IPR016039">
    <property type="entry name" value="Thiolase-like"/>
</dbReference>
<organism evidence="10 11">
    <name type="scientific">Taibaiella soli</name>
    <dbReference type="NCBI Taxonomy" id="1649169"/>
    <lineage>
        <taxon>Bacteria</taxon>
        <taxon>Pseudomonadati</taxon>
        <taxon>Bacteroidota</taxon>
        <taxon>Chitinophagia</taxon>
        <taxon>Chitinophagales</taxon>
        <taxon>Chitinophagaceae</taxon>
        <taxon>Taibaiella</taxon>
    </lineage>
</organism>
<feature type="active site" description="Proton acceptor" evidence="6">
    <location>
        <position position="347"/>
    </location>
</feature>
<dbReference type="InterPro" id="IPR050215">
    <property type="entry name" value="Thiolase-like_sf_Thiolase"/>
</dbReference>
<dbReference type="PROSITE" id="PS00099">
    <property type="entry name" value="THIOLASE_3"/>
    <property type="match status" value="1"/>
</dbReference>
<dbReference type="PROSITE" id="PS00098">
    <property type="entry name" value="THIOLASE_1"/>
    <property type="match status" value="1"/>
</dbReference>
<comment type="pathway">
    <text evidence="1">Lipid metabolism.</text>
</comment>
<dbReference type="AlphaFoldDB" id="A0A2W2BEV7"/>
<gene>
    <name evidence="10" type="ORF">DN068_02225</name>
</gene>
<dbReference type="PIRSF" id="PIRSF000429">
    <property type="entry name" value="Ac-CoA_Ac_transf"/>
    <property type="match status" value="1"/>
</dbReference>
<dbReference type="InterPro" id="IPR002155">
    <property type="entry name" value="Thiolase"/>
</dbReference>
<dbReference type="GO" id="GO:0010124">
    <property type="term" value="P:phenylacetate catabolic process"/>
    <property type="evidence" value="ECO:0007669"/>
    <property type="project" value="TreeGrafter"/>
</dbReference>
<keyword evidence="11" id="KW-1185">Reference proteome</keyword>
<dbReference type="Gene3D" id="3.40.47.10">
    <property type="match status" value="1"/>
</dbReference>
<evidence type="ECO:0000256" key="3">
    <source>
        <dbReference type="ARBA" id="ARBA00022679"/>
    </source>
</evidence>
<dbReference type="InterPro" id="IPR020616">
    <property type="entry name" value="Thiolase_N"/>
</dbReference>
<evidence type="ECO:0000256" key="4">
    <source>
        <dbReference type="ARBA" id="ARBA00023315"/>
    </source>
</evidence>
<dbReference type="Pfam" id="PF02803">
    <property type="entry name" value="Thiolase_C"/>
    <property type="match status" value="1"/>
</dbReference>
<proteinExistence type="inferred from homology"/>
<evidence type="ECO:0000313" key="10">
    <source>
        <dbReference type="EMBL" id="PZF74417.1"/>
    </source>
</evidence>
<dbReference type="InterPro" id="IPR020615">
    <property type="entry name" value="Thiolase_acyl_enz_int_AS"/>
</dbReference>
<feature type="active site" description="Proton acceptor" evidence="6">
    <location>
        <position position="377"/>
    </location>
</feature>
<evidence type="ECO:0000259" key="9">
    <source>
        <dbReference type="Pfam" id="PF02803"/>
    </source>
</evidence>
<evidence type="ECO:0000259" key="8">
    <source>
        <dbReference type="Pfam" id="PF00108"/>
    </source>
</evidence>
<comment type="caution">
    <text evidence="10">The sequence shown here is derived from an EMBL/GenBank/DDBJ whole genome shotgun (WGS) entry which is preliminary data.</text>
</comment>
<evidence type="ECO:0000256" key="5">
    <source>
        <dbReference type="ARBA" id="ARBA00024073"/>
    </source>
</evidence>
<feature type="domain" description="Thiolase C-terminal" evidence="9">
    <location>
        <begin position="269"/>
        <end position="389"/>
    </location>
</feature>
<evidence type="ECO:0000256" key="7">
    <source>
        <dbReference type="RuleBase" id="RU003557"/>
    </source>
</evidence>
<feature type="active site" description="Acyl-thioester intermediate" evidence="6">
    <location>
        <position position="90"/>
    </location>
</feature>
<dbReference type="RefSeq" id="WP_110997255.1">
    <property type="nucleotide sequence ID" value="NZ_QKTW01000003.1"/>
</dbReference>
<name>A0A2W2BEV7_9BACT</name>
<keyword evidence="4 7" id="KW-0012">Acyltransferase</keyword>
<dbReference type="PANTHER" id="PTHR43853">
    <property type="entry name" value="3-KETOACYL-COA THIOLASE, PEROXISOMAL"/>
    <property type="match status" value="1"/>
</dbReference>
<dbReference type="GO" id="GO:0003988">
    <property type="term" value="F:acetyl-CoA C-acyltransferase activity"/>
    <property type="evidence" value="ECO:0007669"/>
    <property type="project" value="UniProtKB-EC"/>
</dbReference>
<comment type="similarity">
    <text evidence="2 7">Belongs to the thiolase-like superfamily. Thiolase family.</text>
</comment>
<dbReference type="InterPro" id="IPR020617">
    <property type="entry name" value="Thiolase_C"/>
</dbReference>
<accession>A0A2W2BEV7</accession>
<evidence type="ECO:0000256" key="1">
    <source>
        <dbReference type="ARBA" id="ARBA00005189"/>
    </source>
</evidence>
<dbReference type="NCBIfam" id="TIGR01930">
    <property type="entry name" value="AcCoA-C-Actrans"/>
    <property type="match status" value="1"/>
</dbReference>
<feature type="domain" description="Thiolase N-terminal" evidence="8">
    <location>
        <begin position="5"/>
        <end position="260"/>
    </location>
</feature>
<dbReference type="GO" id="GO:0006635">
    <property type="term" value="P:fatty acid beta-oxidation"/>
    <property type="evidence" value="ECO:0007669"/>
    <property type="project" value="TreeGrafter"/>
</dbReference>
<dbReference type="Pfam" id="PF00108">
    <property type="entry name" value="Thiolase_N"/>
    <property type="match status" value="1"/>
</dbReference>
<dbReference type="OrthoDB" id="9764892at2"/>
<dbReference type="EC" id="2.3.1.16" evidence="5"/>
<protein>
    <recommendedName>
        <fullName evidence="5">acetyl-CoA C-acyltransferase</fullName>
        <ecNumber evidence="5">2.3.1.16</ecNumber>
    </recommendedName>
</protein>